<dbReference type="AlphaFoldDB" id="A0A9Q4DRN0"/>
<sequence length="358" mass="42542">MNLDIPEEVVNIIDEKISLGKSLYEIVGEIFNSTSDILSNYAKNEFDSLMSYLILNKKENDMNISEIRSKIDELYDDFDISCWFNLHPEETHYAKFRPSIIYAAEKISDVYTSLSTARSYLSDYGCNNFGQLIYKHDELHLKYIRSKMLQSALAFYNYSIDLTWQVAWYYLSDDSYLLQENSELHTWFAKQCTYPKLLNLIKYRKSFVWSSTYQNSKLLENLITDFFNADYTLEIREIYNYMKHKGSLHINTLGYQYNKTAIGLDTEGEETYFPSLITKRDIDLDIWVEKLIEFDKRFYDYFNNIISLIIPKDFVNHSIIGFDETINYLLRRKEFKSTDISSMTKTFKEFYTIIFDIT</sequence>
<comment type="caution">
    <text evidence="1">The sequence shown here is derived from an EMBL/GenBank/DDBJ whole genome shotgun (WGS) entry which is preliminary data.</text>
</comment>
<dbReference type="Proteomes" id="UP001070352">
    <property type="component" value="Unassembled WGS sequence"/>
</dbReference>
<evidence type="ECO:0000313" key="2">
    <source>
        <dbReference type="Proteomes" id="UP001070352"/>
    </source>
</evidence>
<dbReference type="EMBL" id="JALANJ010000010">
    <property type="protein sequence ID" value="MCY8120627.1"/>
    <property type="molecule type" value="Genomic_DNA"/>
</dbReference>
<proteinExistence type="predicted"/>
<gene>
    <name evidence="1" type="ORF">MOC45_08415</name>
</gene>
<organism evidence="1 2">
    <name type="scientific">Bacillus spizizenii</name>
    <name type="common">Bacillus subtilis subsp. spizizenii</name>
    <dbReference type="NCBI Taxonomy" id="96241"/>
    <lineage>
        <taxon>Bacteria</taxon>
        <taxon>Bacillati</taxon>
        <taxon>Bacillota</taxon>
        <taxon>Bacilli</taxon>
        <taxon>Bacillales</taxon>
        <taxon>Bacillaceae</taxon>
        <taxon>Bacillus</taxon>
    </lineage>
</organism>
<reference evidence="1" key="1">
    <citation type="submission" date="2022-02" db="EMBL/GenBank/DDBJ databases">
        <title>Crop Bioprotection Bacillus Genome Sequencing.</title>
        <authorList>
            <person name="Dunlap C."/>
        </authorList>
    </citation>
    <scope>NUCLEOTIDE SEQUENCE</scope>
    <source>
        <strain evidence="1">M18B4</strain>
    </source>
</reference>
<evidence type="ECO:0000313" key="1">
    <source>
        <dbReference type="EMBL" id="MCY8120627.1"/>
    </source>
</evidence>
<name>A0A9Q4DRN0_BACSC</name>
<accession>A0A9Q4DRN0</accession>
<protein>
    <submittedName>
        <fullName evidence="1">Uncharacterized protein</fullName>
    </submittedName>
</protein>